<evidence type="ECO:0000259" key="1">
    <source>
        <dbReference type="Pfam" id="PF14111"/>
    </source>
</evidence>
<dbReference type="STRING" id="22663.A0A2I0L4T4"/>
<organism evidence="2 3">
    <name type="scientific">Punica granatum</name>
    <name type="common">Pomegranate</name>
    <dbReference type="NCBI Taxonomy" id="22663"/>
    <lineage>
        <taxon>Eukaryota</taxon>
        <taxon>Viridiplantae</taxon>
        <taxon>Streptophyta</taxon>
        <taxon>Embryophyta</taxon>
        <taxon>Tracheophyta</taxon>
        <taxon>Spermatophyta</taxon>
        <taxon>Magnoliopsida</taxon>
        <taxon>eudicotyledons</taxon>
        <taxon>Gunneridae</taxon>
        <taxon>Pentapetalae</taxon>
        <taxon>rosids</taxon>
        <taxon>malvids</taxon>
        <taxon>Myrtales</taxon>
        <taxon>Lythraceae</taxon>
        <taxon>Punica</taxon>
    </lineage>
</organism>
<feature type="domain" description="DUF4283" evidence="1">
    <location>
        <begin position="60"/>
        <end position="138"/>
    </location>
</feature>
<dbReference type="OrthoDB" id="1096772at2759"/>
<dbReference type="InterPro" id="IPR040256">
    <property type="entry name" value="At4g02000-like"/>
</dbReference>
<dbReference type="InterPro" id="IPR025558">
    <property type="entry name" value="DUF4283"/>
</dbReference>
<sequence length="228" mass="27003">MMLWKLISLCPCAAAEDIEWEEPDPSDVEEDFSNDDDDVCPNIEFTKEEIKSFRAPWWGSLLLKVLGRRVGYMYLRKRLESLWRPERRHVAVSFGSDYFLVKFEHLEDRRFARTEGPRMVLGHYLTVHPSVPDFDPQEVQIDRTAVWLHIPKFPMEYYNEVCLRRIANRLEKIAKIDFNTKADEKGKFARLCVEVNLNRWLRAKFRIRGKPFLVEYEGIHSVCFGCGR</sequence>
<evidence type="ECO:0000313" key="3">
    <source>
        <dbReference type="Proteomes" id="UP000233551"/>
    </source>
</evidence>
<proteinExistence type="predicted"/>
<dbReference type="EMBL" id="PGOL01000152">
    <property type="protein sequence ID" value="PKI75721.1"/>
    <property type="molecule type" value="Genomic_DNA"/>
</dbReference>
<reference evidence="2 3" key="1">
    <citation type="submission" date="2017-11" db="EMBL/GenBank/DDBJ databases">
        <title>De-novo sequencing of pomegranate (Punica granatum L.) genome.</title>
        <authorList>
            <person name="Akparov Z."/>
            <person name="Amiraslanov A."/>
            <person name="Hajiyeva S."/>
            <person name="Abbasov M."/>
            <person name="Kaur K."/>
            <person name="Hamwieh A."/>
            <person name="Solovyev V."/>
            <person name="Salamov A."/>
            <person name="Braich B."/>
            <person name="Kosarev P."/>
            <person name="Mahmoud A."/>
            <person name="Hajiyev E."/>
            <person name="Babayeva S."/>
            <person name="Izzatullayeva V."/>
            <person name="Mammadov A."/>
            <person name="Mammadov A."/>
            <person name="Sharifova S."/>
            <person name="Ojaghi J."/>
            <person name="Eynullazada K."/>
            <person name="Bayramov B."/>
            <person name="Abdulazimova A."/>
            <person name="Shahmuradov I."/>
        </authorList>
    </citation>
    <scope>NUCLEOTIDE SEQUENCE [LARGE SCALE GENOMIC DNA]</scope>
    <source>
        <strain evidence="3">cv. AG2017</strain>
        <tissue evidence="2">Leaf</tissue>
    </source>
</reference>
<evidence type="ECO:0000313" key="2">
    <source>
        <dbReference type="EMBL" id="PKI75721.1"/>
    </source>
</evidence>
<keyword evidence="3" id="KW-1185">Reference proteome</keyword>
<name>A0A2I0L4T4_PUNGR</name>
<gene>
    <name evidence="2" type="ORF">CRG98_003864</name>
</gene>
<dbReference type="Proteomes" id="UP000233551">
    <property type="component" value="Unassembled WGS sequence"/>
</dbReference>
<dbReference type="PANTHER" id="PTHR31286:SF99">
    <property type="entry name" value="DUF4283 DOMAIN-CONTAINING PROTEIN"/>
    <property type="match status" value="1"/>
</dbReference>
<dbReference type="AlphaFoldDB" id="A0A2I0L4T4"/>
<accession>A0A2I0L4T4</accession>
<comment type="caution">
    <text evidence="2">The sequence shown here is derived from an EMBL/GenBank/DDBJ whole genome shotgun (WGS) entry which is preliminary data.</text>
</comment>
<dbReference type="Pfam" id="PF14111">
    <property type="entry name" value="DUF4283"/>
    <property type="match status" value="1"/>
</dbReference>
<dbReference type="GeneID" id="116196546"/>
<protein>
    <recommendedName>
        <fullName evidence="1">DUF4283 domain-containing protein</fullName>
    </recommendedName>
</protein>
<dbReference type="PANTHER" id="PTHR31286">
    <property type="entry name" value="GLYCINE-RICH CELL WALL STRUCTURAL PROTEIN 1.8-LIKE"/>
    <property type="match status" value="1"/>
</dbReference>